<dbReference type="AlphaFoldDB" id="A0AA94HU30"/>
<gene>
    <name evidence="2" type="ORF">SAMN02910291_02142</name>
</gene>
<protein>
    <submittedName>
        <fullName evidence="2">Uncharacterized protein</fullName>
    </submittedName>
</protein>
<organism evidence="2 3">
    <name type="scientific">Desulfovibrio desulfuricans</name>
    <dbReference type="NCBI Taxonomy" id="876"/>
    <lineage>
        <taxon>Bacteria</taxon>
        <taxon>Pseudomonadati</taxon>
        <taxon>Thermodesulfobacteriota</taxon>
        <taxon>Desulfovibrionia</taxon>
        <taxon>Desulfovibrionales</taxon>
        <taxon>Desulfovibrionaceae</taxon>
        <taxon>Desulfovibrio</taxon>
    </lineage>
</organism>
<dbReference type="EMBL" id="FPIW01000045">
    <property type="protein sequence ID" value="SFW62201.1"/>
    <property type="molecule type" value="Genomic_DNA"/>
</dbReference>
<evidence type="ECO:0000256" key="1">
    <source>
        <dbReference type="SAM" id="MobiDB-lite"/>
    </source>
</evidence>
<proteinExistence type="predicted"/>
<evidence type="ECO:0000313" key="3">
    <source>
        <dbReference type="Proteomes" id="UP000182680"/>
    </source>
</evidence>
<evidence type="ECO:0000313" key="2">
    <source>
        <dbReference type="EMBL" id="SFW62201.1"/>
    </source>
</evidence>
<accession>A0AA94HU30</accession>
<reference evidence="3" key="1">
    <citation type="submission" date="2016-11" db="EMBL/GenBank/DDBJ databases">
        <authorList>
            <person name="Jaros S."/>
            <person name="Januszkiewicz K."/>
            <person name="Wedrychowicz H."/>
        </authorList>
    </citation>
    <scope>NUCLEOTIDE SEQUENCE [LARGE SCALE GENOMIC DNA]</scope>
    <source>
        <strain evidence="3">DSM 7057</strain>
    </source>
</reference>
<dbReference type="RefSeq" id="WP_072312192.1">
    <property type="nucleotide sequence ID" value="NZ_FPIW01000045.1"/>
</dbReference>
<comment type="caution">
    <text evidence="2">The sequence shown here is derived from an EMBL/GenBank/DDBJ whole genome shotgun (WGS) entry which is preliminary data.</text>
</comment>
<name>A0AA94HU30_DESDE</name>
<sequence length="117" mass="13802">MDNIKSRKMSLEEKLEHLKQQELLIAAKREAVEKRLTDQTRKERTRAFVCMGAMIDKLMATDVDLKKRLVTESLKENVNNRRGMGRYWSDFMPSEEELVKMKRKKKQQEPTEAGSEE</sequence>
<feature type="region of interest" description="Disordered" evidence="1">
    <location>
        <begin position="98"/>
        <end position="117"/>
    </location>
</feature>
<dbReference type="Proteomes" id="UP000182680">
    <property type="component" value="Unassembled WGS sequence"/>
</dbReference>